<dbReference type="AlphaFoldDB" id="B0G4Z4"/>
<dbReference type="EMBL" id="AAXA02000012">
    <property type="protein sequence ID" value="EDR47368.1"/>
    <property type="molecule type" value="Genomic_DNA"/>
</dbReference>
<evidence type="ECO:0000313" key="2">
    <source>
        <dbReference type="Proteomes" id="UP000005359"/>
    </source>
</evidence>
<proteinExistence type="predicted"/>
<dbReference type="STRING" id="411461.DORFOR_01334"/>
<sequence length="42" mass="4786">MMIPRILLLMPVRHYRAASIKDAVTGKGMIPNMPGTWRCVPY</sequence>
<reference evidence="1 2" key="2">
    <citation type="submission" date="2007-10" db="EMBL/GenBank/DDBJ databases">
        <authorList>
            <person name="Fulton L."/>
            <person name="Clifton S."/>
            <person name="Fulton B."/>
            <person name="Xu J."/>
            <person name="Minx P."/>
            <person name="Pepin K.H."/>
            <person name="Johnson M."/>
            <person name="Thiruvilangam P."/>
            <person name="Bhonagiri V."/>
            <person name="Nash W.E."/>
            <person name="Wang C."/>
            <person name="Mardis E.R."/>
            <person name="Wilson R.K."/>
        </authorList>
    </citation>
    <scope>NUCLEOTIDE SEQUENCE [LARGE SCALE GENOMIC DNA]</scope>
    <source>
        <strain evidence="1 2">ATCC 27755</strain>
    </source>
</reference>
<reference evidence="1 2" key="1">
    <citation type="submission" date="2007-10" db="EMBL/GenBank/DDBJ databases">
        <title>Draft genome sequence of Dorea formicigenerans(ATCC 27755).</title>
        <authorList>
            <person name="Sudarsanam P."/>
            <person name="Ley R."/>
            <person name="Guruge J."/>
            <person name="Turnbaugh P.J."/>
            <person name="Mahowald M."/>
            <person name="Liep D."/>
            <person name="Gordon J."/>
        </authorList>
    </citation>
    <scope>NUCLEOTIDE SEQUENCE [LARGE SCALE GENOMIC DNA]</scope>
    <source>
        <strain evidence="1 2">ATCC 27755</strain>
    </source>
</reference>
<organism evidence="1 2">
    <name type="scientific">Dorea formicigenerans ATCC 27755</name>
    <dbReference type="NCBI Taxonomy" id="411461"/>
    <lineage>
        <taxon>Bacteria</taxon>
        <taxon>Bacillati</taxon>
        <taxon>Bacillota</taxon>
        <taxon>Clostridia</taxon>
        <taxon>Lachnospirales</taxon>
        <taxon>Lachnospiraceae</taxon>
        <taxon>Dorea</taxon>
    </lineage>
</organism>
<dbReference type="Proteomes" id="UP000005359">
    <property type="component" value="Unassembled WGS sequence"/>
</dbReference>
<dbReference type="PaxDb" id="411461-DORFOR_01334"/>
<accession>B0G4Z4</accession>
<evidence type="ECO:0000313" key="1">
    <source>
        <dbReference type="EMBL" id="EDR47368.1"/>
    </source>
</evidence>
<comment type="caution">
    <text evidence="1">The sequence shown here is derived from an EMBL/GenBank/DDBJ whole genome shotgun (WGS) entry which is preliminary data.</text>
</comment>
<protein>
    <submittedName>
        <fullName evidence="1">Uncharacterized protein</fullName>
    </submittedName>
</protein>
<name>B0G4Z4_9FIRM</name>
<gene>
    <name evidence="1" type="ORF">DORFOR_01334</name>
</gene>